<evidence type="ECO:0000313" key="3">
    <source>
        <dbReference type="Proteomes" id="UP000241890"/>
    </source>
</evidence>
<dbReference type="AlphaFoldDB" id="A0A2R5GEZ3"/>
<organism evidence="2 3">
    <name type="scientific">Hondaea fermentalgiana</name>
    <dbReference type="NCBI Taxonomy" id="2315210"/>
    <lineage>
        <taxon>Eukaryota</taxon>
        <taxon>Sar</taxon>
        <taxon>Stramenopiles</taxon>
        <taxon>Bigyra</taxon>
        <taxon>Labyrinthulomycetes</taxon>
        <taxon>Thraustochytrida</taxon>
        <taxon>Thraustochytriidae</taxon>
        <taxon>Hondaea</taxon>
    </lineage>
</organism>
<sequence>MELARHAQVRVALAADRTQAVAVNTLLGLASLNESKRRPDQDDDAATRSGQHRVCETRDEGASGNAEADAGANTEASTEAKTEQVLGRGGEDDREEALSTYDYSGAAAERSFAFPGELATFYVIVEAAEGGENASAGQSIEDTEDLKRMCRSLDIVLSVSDESCHPSAVLLCPNQPSRIGANASVSTEDSEGGIGPEEELALVKRLRRTYAVYYFQIDMPTTSSGGSAGSTFQGSELQLALYCRHTSTSFQARLSREAGRVSLATLKHADPAQFVGILPRAQRVLESHGLVRPLERQTLEVKHTVRKERCVAIRSRYKQVNSKCFIEVSCENTHPRVHVVLKDLTLHTFTSRPISMQVTRLGRWVLPLELRPGERQTVCFLLSHFEDISPRAYVEPQEADSEGIGSRYTSIATVTWTSDVSLAEVRGRHRVEWDFASGVFDPVSLRLERDEGCLDLRPGDSFQLLLVVRNRAHADVDLRVILPLAEDMTGMTVIPLDASLHIGKVAARPVEIPLRFMALRAGTADLAQLVKVYDAAAEAIIPVKEPHFVSIS</sequence>
<dbReference type="EMBL" id="BEYU01000059">
    <property type="protein sequence ID" value="GBG29477.1"/>
    <property type="molecule type" value="Genomic_DNA"/>
</dbReference>
<reference evidence="2 3" key="1">
    <citation type="submission" date="2017-12" db="EMBL/GenBank/DDBJ databases">
        <title>Sequencing, de novo assembly and annotation of complete genome of a new Thraustochytrid species, strain FCC1311.</title>
        <authorList>
            <person name="Sedici K."/>
            <person name="Godart F."/>
            <person name="Aiese Cigliano R."/>
            <person name="Sanseverino W."/>
            <person name="Barakat M."/>
            <person name="Ortet P."/>
            <person name="Marechal E."/>
            <person name="Cagnac O."/>
            <person name="Amato A."/>
        </authorList>
    </citation>
    <scope>NUCLEOTIDE SEQUENCE [LARGE SCALE GENOMIC DNA]</scope>
</reference>
<comment type="caution">
    <text evidence="2">The sequence shown here is derived from an EMBL/GenBank/DDBJ whole genome shotgun (WGS) entry which is preliminary data.</text>
</comment>
<name>A0A2R5GEZ3_9STRA</name>
<proteinExistence type="predicted"/>
<evidence type="ECO:0000313" key="2">
    <source>
        <dbReference type="EMBL" id="GBG29477.1"/>
    </source>
</evidence>
<dbReference type="Proteomes" id="UP000241890">
    <property type="component" value="Unassembled WGS sequence"/>
</dbReference>
<dbReference type="InParanoid" id="A0A2R5GEZ3"/>
<feature type="region of interest" description="Disordered" evidence="1">
    <location>
        <begin position="34"/>
        <end position="96"/>
    </location>
</feature>
<gene>
    <name evidence="2" type="ORF">FCC1311_056982</name>
</gene>
<evidence type="ECO:0000256" key="1">
    <source>
        <dbReference type="SAM" id="MobiDB-lite"/>
    </source>
</evidence>
<keyword evidence="3" id="KW-1185">Reference proteome</keyword>
<protein>
    <submittedName>
        <fullName evidence="2">Uncharacterized protein</fullName>
    </submittedName>
</protein>
<accession>A0A2R5GEZ3</accession>